<sequence length="155" mass="17276">MSKSKLLPRTTITAHWPTNVPPVVDCGSTHLAGPLRPLSVVVRTRNVLKNNEYTNIGKVSDKAVYTPQDVKVHENIFQVCQSVLCVELLFQDRISGASEKDITHSGLAYTMERSARQIMCTAMKYNLGLDLRTATYVNAIEKVFKVYNEAGVTFT</sequence>
<gene>
    <name evidence="1" type="ORF">MJG53_000754</name>
</gene>
<comment type="caution">
    <text evidence="1">The sequence shown here is derived from an EMBL/GenBank/DDBJ whole genome shotgun (WGS) entry which is preliminary data.</text>
</comment>
<dbReference type="Proteomes" id="UP001057279">
    <property type="component" value="Linkage Group LG01"/>
</dbReference>
<evidence type="ECO:0000313" key="2">
    <source>
        <dbReference type="Proteomes" id="UP001057279"/>
    </source>
</evidence>
<keyword evidence="2" id="KW-1185">Reference proteome</keyword>
<name>A0ACB9VJQ8_9CETA</name>
<dbReference type="EMBL" id="CM043026">
    <property type="protein sequence ID" value="KAI4589705.1"/>
    <property type="molecule type" value="Genomic_DNA"/>
</dbReference>
<organism evidence="1 2">
    <name type="scientific">Ovis ammon polii x Ovis aries</name>
    <dbReference type="NCBI Taxonomy" id="2918886"/>
    <lineage>
        <taxon>Eukaryota</taxon>
        <taxon>Metazoa</taxon>
        <taxon>Chordata</taxon>
        <taxon>Craniata</taxon>
        <taxon>Vertebrata</taxon>
        <taxon>Euteleostomi</taxon>
        <taxon>Mammalia</taxon>
        <taxon>Eutheria</taxon>
        <taxon>Laurasiatheria</taxon>
        <taxon>Artiodactyla</taxon>
        <taxon>Ruminantia</taxon>
        <taxon>Pecora</taxon>
        <taxon>Bovidae</taxon>
        <taxon>Caprinae</taxon>
        <taxon>Ovis</taxon>
    </lineage>
</organism>
<reference evidence="1" key="1">
    <citation type="submission" date="2022-03" db="EMBL/GenBank/DDBJ databases">
        <title>Genomic analyses of argali, domestic sheep and their hybrids provide insights into chromosomal evolution, heterosis and genetic basis of agronomic traits.</title>
        <authorList>
            <person name="Li M."/>
        </authorList>
    </citation>
    <scope>NUCLEOTIDE SEQUENCE</scope>
    <source>
        <strain evidence="1">F1 hybrid</strain>
    </source>
</reference>
<proteinExistence type="predicted"/>
<protein>
    <submittedName>
        <fullName evidence="1">Uncharacterized protein</fullName>
    </submittedName>
</protein>
<evidence type="ECO:0000313" key="1">
    <source>
        <dbReference type="EMBL" id="KAI4589705.1"/>
    </source>
</evidence>
<accession>A0ACB9VJQ8</accession>